<gene>
    <name evidence="2" type="ORF">FNV43_RR03994</name>
</gene>
<dbReference type="OrthoDB" id="1917265at2759"/>
<proteinExistence type="predicted"/>
<feature type="compositionally biased region" description="Basic and acidic residues" evidence="1">
    <location>
        <begin position="25"/>
        <end position="34"/>
    </location>
</feature>
<organism evidence="2 3">
    <name type="scientific">Rhamnella rubrinervis</name>
    <dbReference type="NCBI Taxonomy" id="2594499"/>
    <lineage>
        <taxon>Eukaryota</taxon>
        <taxon>Viridiplantae</taxon>
        <taxon>Streptophyta</taxon>
        <taxon>Embryophyta</taxon>
        <taxon>Tracheophyta</taxon>
        <taxon>Spermatophyta</taxon>
        <taxon>Magnoliopsida</taxon>
        <taxon>eudicotyledons</taxon>
        <taxon>Gunneridae</taxon>
        <taxon>Pentapetalae</taxon>
        <taxon>rosids</taxon>
        <taxon>fabids</taxon>
        <taxon>Rosales</taxon>
        <taxon>Rhamnaceae</taxon>
        <taxon>rhamnoid group</taxon>
        <taxon>Rhamneae</taxon>
        <taxon>Rhamnella</taxon>
    </lineage>
</organism>
<evidence type="ECO:0000313" key="2">
    <source>
        <dbReference type="EMBL" id="KAF3453554.1"/>
    </source>
</evidence>
<protein>
    <submittedName>
        <fullName evidence="2">Uncharacterized protein</fullName>
    </submittedName>
</protein>
<feature type="region of interest" description="Disordered" evidence="1">
    <location>
        <begin position="24"/>
        <end position="97"/>
    </location>
</feature>
<evidence type="ECO:0000256" key="1">
    <source>
        <dbReference type="SAM" id="MobiDB-lite"/>
    </source>
</evidence>
<evidence type="ECO:0000313" key="3">
    <source>
        <dbReference type="Proteomes" id="UP000796880"/>
    </source>
</evidence>
<dbReference type="PANTHER" id="PTHR35318:SF2">
    <property type="entry name" value="OS08G0138900 PROTEIN"/>
    <property type="match status" value="1"/>
</dbReference>
<feature type="compositionally biased region" description="Basic and acidic residues" evidence="1">
    <location>
        <begin position="119"/>
        <end position="130"/>
    </location>
</feature>
<keyword evidence="3" id="KW-1185">Reference proteome</keyword>
<feature type="compositionally biased region" description="Basic residues" evidence="1">
    <location>
        <begin position="36"/>
        <end position="45"/>
    </location>
</feature>
<accession>A0A8K0HKZ3</accession>
<dbReference type="Proteomes" id="UP000796880">
    <property type="component" value="Unassembled WGS sequence"/>
</dbReference>
<feature type="compositionally biased region" description="Basic residues" evidence="1">
    <location>
        <begin position="78"/>
        <end position="88"/>
    </location>
</feature>
<dbReference type="PANTHER" id="PTHR35318">
    <property type="entry name" value="BNAA10G08410D PROTEIN"/>
    <property type="match status" value="1"/>
</dbReference>
<feature type="region of interest" description="Disordered" evidence="1">
    <location>
        <begin position="115"/>
        <end position="152"/>
    </location>
</feature>
<sequence length="152" mass="16931">MGVLIRVQTKTNPSEPCVRLIKKPLAPDKPEQVHTKQTRRRRRRTMMTQYQCKWHGLSSATAAPAPRAEETKSLVKSSRQHQRRKRGRLGQAGLASAASAEWKPSLCSISEDNMIVGKSGDDRTAGAERVVKRKSGPGNARVHVRSFNDDYG</sequence>
<dbReference type="EMBL" id="VOIH02000002">
    <property type="protein sequence ID" value="KAF3453554.1"/>
    <property type="molecule type" value="Genomic_DNA"/>
</dbReference>
<reference evidence="2" key="1">
    <citation type="submission" date="2020-03" db="EMBL/GenBank/DDBJ databases">
        <title>A high-quality chromosome-level genome assembly of a woody plant with both climbing and erect habits, Rhamnella rubrinervis.</title>
        <authorList>
            <person name="Lu Z."/>
            <person name="Yang Y."/>
            <person name="Zhu X."/>
            <person name="Sun Y."/>
        </authorList>
    </citation>
    <scope>NUCLEOTIDE SEQUENCE</scope>
    <source>
        <strain evidence="2">BYM</strain>
        <tissue evidence="2">Leaf</tissue>
    </source>
</reference>
<comment type="caution">
    <text evidence="2">The sequence shown here is derived from an EMBL/GenBank/DDBJ whole genome shotgun (WGS) entry which is preliminary data.</text>
</comment>
<dbReference type="AlphaFoldDB" id="A0A8K0HKZ3"/>
<name>A0A8K0HKZ3_9ROSA</name>